<sequence length="387" mass="43076">MTSGHYVKNGKIDLSAPPANEGIRVFDESGSLRTVIGQYGAGKYGIKVINGEIYSSTVRTGDEGSDTYIGLVPPNGLKARYGGQKTIEMVANSLQGWLKLYYNGAEMGEIIARSDASGVDIDTSFYGKKLCLQGSSIEAYSGGASEFHMETGQFFNMVGRFWNNFLPYIDGSGYIGNDTYRWYGGNIQHLTHGDLCFIERTCAICEQPFKSGNAIVLLVRCIHEVHGTMTIPIHIGCANTKKTIEVEIPEVEYVYRLRDDGELEAHPVVKFEEVVEEIHRVKDGYALDELTGKFKKNAVFERKIKENCSARENEHGLKYFNDLTGEEVSFRNAHEAVKISDECLVSQEEATEKVMVRRRRPVTKKVVVELNAPKKTTLADTADAPVR</sequence>
<proteinExistence type="predicted"/>
<dbReference type="Proteomes" id="UP001154312">
    <property type="component" value="Unassembled WGS sequence"/>
</dbReference>
<protein>
    <submittedName>
        <fullName evidence="1">Uncharacterized protein</fullName>
    </submittedName>
</protein>
<evidence type="ECO:0000313" key="1">
    <source>
        <dbReference type="EMBL" id="MDF9409055.1"/>
    </source>
</evidence>
<dbReference type="AlphaFoldDB" id="A0A9X4JUE6"/>
<name>A0A9X4JUE6_9FIRM</name>
<organism evidence="1 2">
    <name type="scientific">Pelotomaculum isophthalicicum JI</name>
    <dbReference type="NCBI Taxonomy" id="947010"/>
    <lineage>
        <taxon>Bacteria</taxon>
        <taxon>Bacillati</taxon>
        <taxon>Bacillota</taxon>
        <taxon>Clostridia</taxon>
        <taxon>Eubacteriales</taxon>
        <taxon>Desulfotomaculaceae</taxon>
        <taxon>Pelotomaculum</taxon>
    </lineage>
</organism>
<comment type="caution">
    <text evidence="1">The sequence shown here is derived from an EMBL/GenBank/DDBJ whole genome shotgun (WGS) entry which is preliminary data.</text>
</comment>
<gene>
    <name evidence="1" type="ORF">L7E55_11900</name>
</gene>
<dbReference type="RefSeq" id="WP_277444476.1">
    <property type="nucleotide sequence ID" value="NZ_JAKOAV010000023.1"/>
</dbReference>
<reference evidence="1" key="1">
    <citation type="submission" date="2022-02" db="EMBL/GenBank/DDBJ databases">
        <authorList>
            <person name="Leng L."/>
        </authorList>
    </citation>
    <scope>NUCLEOTIDE SEQUENCE</scope>
    <source>
        <strain evidence="1">JI</strain>
    </source>
</reference>
<dbReference type="EMBL" id="JAKOAV010000023">
    <property type="protein sequence ID" value="MDF9409055.1"/>
    <property type="molecule type" value="Genomic_DNA"/>
</dbReference>
<evidence type="ECO:0000313" key="2">
    <source>
        <dbReference type="Proteomes" id="UP001154312"/>
    </source>
</evidence>
<accession>A0A9X4JUE6</accession>
<keyword evidence="2" id="KW-1185">Reference proteome</keyword>